<proteinExistence type="predicted"/>
<reference evidence="2" key="1">
    <citation type="journal article" date="2013" name="Nature">
        <title>Draft genome of the wheat A-genome progenitor Triticum urartu.</title>
        <authorList>
            <person name="Ling H.Q."/>
            <person name="Zhao S."/>
            <person name="Liu D."/>
            <person name="Wang J."/>
            <person name="Sun H."/>
            <person name="Zhang C."/>
            <person name="Fan H."/>
            <person name="Li D."/>
            <person name="Dong L."/>
            <person name="Tao Y."/>
            <person name="Gao C."/>
            <person name="Wu H."/>
            <person name="Li Y."/>
            <person name="Cui Y."/>
            <person name="Guo X."/>
            <person name="Zheng S."/>
            <person name="Wang B."/>
            <person name="Yu K."/>
            <person name="Liang Q."/>
            <person name="Yang W."/>
            <person name="Lou X."/>
            <person name="Chen J."/>
            <person name="Feng M."/>
            <person name="Jian J."/>
            <person name="Zhang X."/>
            <person name="Luo G."/>
            <person name="Jiang Y."/>
            <person name="Liu J."/>
            <person name="Wang Z."/>
            <person name="Sha Y."/>
            <person name="Zhang B."/>
            <person name="Wu H."/>
            <person name="Tang D."/>
            <person name="Shen Q."/>
            <person name="Xue P."/>
            <person name="Zou S."/>
            <person name="Wang X."/>
            <person name="Liu X."/>
            <person name="Wang F."/>
            <person name="Yang Y."/>
            <person name="An X."/>
            <person name="Dong Z."/>
            <person name="Zhang K."/>
            <person name="Zhang X."/>
            <person name="Luo M.C."/>
            <person name="Dvorak J."/>
            <person name="Tong Y."/>
            <person name="Wang J."/>
            <person name="Yang H."/>
            <person name="Li Z."/>
            <person name="Wang D."/>
            <person name="Zhang A."/>
            <person name="Wang J."/>
        </authorList>
    </citation>
    <scope>NUCLEOTIDE SEQUENCE</scope>
    <source>
        <strain evidence="2">cv. G1812</strain>
    </source>
</reference>
<dbReference type="AlphaFoldDB" id="A0A8R7V7V0"/>
<reference evidence="1" key="3">
    <citation type="submission" date="2022-06" db="UniProtKB">
        <authorList>
            <consortium name="EnsemblPlants"/>
        </authorList>
    </citation>
    <scope>IDENTIFICATION</scope>
</reference>
<protein>
    <submittedName>
        <fullName evidence="1">Uncharacterized protein</fullName>
    </submittedName>
</protein>
<accession>A0A8R7V7V0</accession>
<sequence>VCTGAKSEQQCELAARKVKYLTMFSSPNLARSKKLVGVRSETSTMSSSDPFTKLVNA</sequence>
<evidence type="ECO:0000313" key="2">
    <source>
        <dbReference type="Proteomes" id="UP000015106"/>
    </source>
</evidence>
<dbReference type="Proteomes" id="UP000015106">
    <property type="component" value="Chromosome 7"/>
</dbReference>
<dbReference type="EnsemblPlants" id="TuG1812G0700003740.01.T01">
    <property type="protein sequence ID" value="TuG1812G0700003740.01.T01"/>
    <property type="gene ID" value="TuG1812G0700003740.01"/>
</dbReference>
<organism evidence="1 2">
    <name type="scientific">Triticum urartu</name>
    <name type="common">Red wild einkorn</name>
    <name type="synonym">Crithodium urartu</name>
    <dbReference type="NCBI Taxonomy" id="4572"/>
    <lineage>
        <taxon>Eukaryota</taxon>
        <taxon>Viridiplantae</taxon>
        <taxon>Streptophyta</taxon>
        <taxon>Embryophyta</taxon>
        <taxon>Tracheophyta</taxon>
        <taxon>Spermatophyta</taxon>
        <taxon>Magnoliopsida</taxon>
        <taxon>Liliopsida</taxon>
        <taxon>Poales</taxon>
        <taxon>Poaceae</taxon>
        <taxon>BOP clade</taxon>
        <taxon>Pooideae</taxon>
        <taxon>Triticodae</taxon>
        <taxon>Triticeae</taxon>
        <taxon>Triticinae</taxon>
        <taxon>Triticum</taxon>
    </lineage>
</organism>
<dbReference type="Gramene" id="TuG1812G0700003740.01.T01">
    <property type="protein sequence ID" value="TuG1812G0700003740.01.T01"/>
    <property type="gene ID" value="TuG1812G0700003740.01"/>
</dbReference>
<evidence type="ECO:0000313" key="1">
    <source>
        <dbReference type="EnsemblPlants" id="TuG1812G0700003740.01.T01"/>
    </source>
</evidence>
<reference evidence="1" key="2">
    <citation type="submission" date="2018-03" db="EMBL/GenBank/DDBJ databases">
        <title>The Triticum urartu genome reveals the dynamic nature of wheat genome evolution.</title>
        <authorList>
            <person name="Ling H."/>
            <person name="Ma B."/>
            <person name="Shi X."/>
            <person name="Liu H."/>
            <person name="Dong L."/>
            <person name="Sun H."/>
            <person name="Cao Y."/>
            <person name="Gao Q."/>
            <person name="Zheng S."/>
            <person name="Li Y."/>
            <person name="Yu Y."/>
            <person name="Du H."/>
            <person name="Qi M."/>
            <person name="Li Y."/>
            <person name="Yu H."/>
            <person name="Cui Y."/>
            <person name="Wang N."/>
            <person name="Chen C."/>
            <person name="Wu H."/>
            <person name="Zhao Y."/>
            <person name="Zhang J."/>
            <person name="Li Y."/>
            <person name="Zhou W."/>
            <person name="Zhang B."/>
            <person name="Hu W."/>
            <person name="Eijk M."/>
            <person name="Tang J."/>
            <person name="Witsenboer H."/>
            <person name="Zhao S."/>
            <person name="Li Z."/>
            <person name="Zhang A."/>
            <person name="Wang D."/>
            <person name="Liang C."/>
        </authorList>
    </citation>
    <scope>NUCLEOTIDE SEQUENCE [LARGE SCALE GENOMIC DNA]</scope>
    <source>
        <strain evidence="1">cv. G1812</strain>
    </source>
</reference>
<name>A0A8R7V7V0_TRIUA</name>
<keyword evidence="2" id="KW-1185">Reference proteome</keyword>